<name>A0ACB9GBL0_CICIN</name>
<organism evidence="1 2">
    <name type="scientific">Cichorium intybus</name>
    <name type="common">Chicory</name>
    <dbReference type="NCBI Taxonomy" id="13427"/>
    <lineage>
        <taxon>Eukaryota</taxon>
        <taxon>Viridiplantae</taxon>
        <taxon>Streptophyta</taxon>
        <taxon>Embryophyta</taxon>
        <taxon>Tracheophyta</taxon>
        <taxon>Spermatophyta</taxon>
        <taxon>Magnoliopsida</taxon>
        <taxon>eudicotyledons</taxon>
        <taxon>Gunneridae</taxon>
        <taxon>Pentapetalae</taxon>
        <taxon>asterids</taxon>
        <taxon>campanulids</taxon>
        <taxon>Asterales</taxon>
        <taxon>Asteraceae</taxon>
        <taxon>Cichorioideae</taxon>
        <taxon>Cichorieae</taxon>
        <taxon>Cichoriinae</taxon>
        <taxon>Cichorium</taxon>
    </lineage>
</organism>
<reference evidence="2" key="1">
    <citation type="journal article" date="2022" name="Mol. Ecol. Resour.">
        <title>The genomes of chicory, endive, great burdock and yacon provide insights into Asteraceae palaeo-polyploidization history and plant inulin production.</title>
        <authorList>
            <person name="Fan W."/>
            <person name="Wang S."/>
            <person name="Wang H."/>
            <person name="Wang A."/>
            <person name="Jiang F."/>
            <person name="Liu H."/>
            <person name="Zhao H."/>
            <person name="Xu D."/>
            <person name="Zhang Y."/>
        </authorList>
    </citation>
    <scope>NUCLEOTIDE SEQUENCE [LARGE SCALE GENOMIC DNA]</scope>
    <source>
        <strain evidence="2">cv. Punajuju</strain>
    </source>
</reference>
<dbReference type="Proteomes" id="UP001055811">
    <property type="component" value="Linkage Group LG02"/>
</dbReference>
<keyword evidence="2" id="KW-1185">Reference proteome</keyword>
<proteinExistence type="predicted"/>
<reference evidence="1 2" key="2">
    <citation type="journal article" date="2022" name="Mol. Ecol. Resour.">
        <title>The genomes of chicory, endive, great burdock and yacon provide insights into Asteraceae paleo-polyploidization history and plant inulin production.</title>
        <authorList>
            <person name="Fan W."/>
            <person name="Wang S."/>
            <person name="Wang H."/>
            <person name="Wang A."/>
            <person name="Jiang F."/>
            <person name="Liu H."/>
            <person name="Zhao H."/>
            <person name="Xu D."/>
            <person name="Zhang Y."/>
        </authorList>
    </citation>
    <scope>NUCLEOTIDE SEQUENCE [LARGE SCALE GENOMIC DNA]</scope>
    <source>
        <strain evidence="2">cv. Punajuju</strain>
        <tissue evidence="1">Leaves</tissue>
    </source>
</reference>
<evidence type="ECO:0000313" key="2">
    <source>
        <dbReference type="Proteomes" id="UP001055811"/>
    </source>
</evidence>
<gene>
    <name evidence="1" type="ORF">L2E82_10434</name>
</gene>
<evidence type="ECO:0000313" key="1">
    <source>
        <dbReference type="EMBL" id="KAI3780453.1"/>
    </source>
</evidence>
<protein>
    <submittedName>
        <fullName evidence="1">Uncharacterized protein</fullName>
    </submittedName>
</protein>
<dbReference type="EMBL" id="CM042010">
    <property type="protein sequence ID" value="KAI3780453.1"/>
    <property type="molecule type" value="Genomic_DNA"/>
</dbReference>
<accession>A0ACB9GBL0</accession>
<comment type="caution">
    <text evidence="1">The sequence shown here is derived from an EMBL/GenBank/DDBJ whole genome shotgun (WGS) entry which is preliminary data.</text>
</comment>
<sequence>MVCIQGYQQVVHFFKPATILKLTYWVDNKWNRSVLSKSSMETNDTEAYSFPTTEEGGGDASSMITEEPHEEVTEMDQLDTELESELQKLHVSKPEDLDLEFNQSRGVMPYELDQKLCRLLIEQQESQIVDLESELRHTNCKLLEKESELQVLKDCVKRLTEFYLTCPSALVSSMEFEAITGIALPSRSNKLFCGSKDKSLRVWDCNSGQCGVVVDFDDECGTLVNEGPWIFVGLRDMIKAWNLNTQHEVIIRGSGGQVNAITMFEDILFAGMMVAFFHGSMLESELFSVLAQQLQISDVLTSHRIFMILFRTLKELSTKRLTSKKLC</sequence>